<proteinExistence type="predicted"/>
<comment type="caution">
    <text evidence="1">The sequence shown here is derived from an EMBL/GenBank/DDBJ whole genome shotgun (WGS) entry which is preliminary data.</text>
</comment>
<gene>
    <name evidence="1" type="ORF">MO867_21235</name>
</gene>
<keyword evidence="2" id="KW-1185">Reference proteome</keyword>
<evidence type="ECO:0000313" key="2">
    <source>
        <dbReference type="Proteomes" id="UP001139028"/>
    </source>
</evidence>
<accession>A0A9X2J8H2</accession>
<reference evidence="1" key="1">
    <citation type="journal article" date="2022" name="Arch. Microbiol.">
        <title>Microbulbifer okhotskensis sp. nov., isolated from a deep bottom sediment of the Okhotsk Sea.</title>
        <authorList>
            <person name="Romanenko L."/>
            <person name="Kurilenko V."/>
            <person name="Otstavnykh N."/>
            <person name="Velansky P."/>
            <person name="Isaeva M."/>
            <person name="Mikhailov V."/>
        </authorList>
    </citation>
    <scope>NUCLEOTIDE SEQUENCE</scope>
    <source>
        <strain evidence="1">OS29</strain>
    </source>
</reference>
<sequence length="299" mass="33588">MDSEEYLAIVVSSIKDNFRSVCGNITAVKRISGLALTHIAAASRASPKKVLIRESSFHDFVNLKSIFLDNDVVASDIYICPLGVMGDGLIIQVDIDQWGPIAELPNDARFIRSHGLPLRNYSAINNGLYEELPACEVIPDCQKLVVAPLEFSNKTDQFRRRNVENSLRQILEGYEVNDAFKRSLMNALEEKFDRDVVLALLQMLGSIPLDGGRKKIIKYLSDNDREIRLAAFIALLKDGHVKSKNILLRCLLSEGDVGTRTIMLLNAIRVQILSKDKLHALASVLELSRREVKMLRRMK</sequence>
<evidence type="ECO:0000313" key="1">
    <source>
        <dbReference type="EMBL" id="MCO1336855.1"/>
    </source>
</evidence>
<dbReference type="AlphaFoldDB" id="A0A9X2J8H2"/>
<dbReference type="InterPro" id="IPR016024">
    <property type="entry name" value="ARM-type_fold"/>
</dbReference>
<organism evidence="1 2">
    <name type="scientific">Microbulbifer okhotskensis</name>
    <dbReference type="NCBI Taxonomy" id="2926617"/>
    <lineage>
        <taxon>Bacteria</taxon>
        <taxon>Pseudomonadati</taxon>
        <taxon>Pseudomonadota</taxon>
        <taxon>Gammaproteobacteria</taxon>
        <taxon>Cellvibrionales</taxon>
        <taxon>Microbulbiferaceae</taxon>
        <taxon>Microbulbifer</taxon>
    </lineage>
</organism>
<name>A0A9X2J8H2_9GAMM</name>
<dbReference type="RefSeq" id="WP_252472840.1">
    <property type="nucleotide sequence ID" value="NZ_JALBWM010000215.1"/>
</dbReference>
<protein>
    <submittedName>
        <fullName evidence="1">HEAT repeat domain-containing protein</fullName>
    </submittedName>
</protein>
<dbReference type="Proteomes" id="UP001139028">
    <property type="component" value="Unassembled WGS sequence"/>
</dbReference>
<dbReference type="SUPFAM" id="SSF48371">
    <property type="entry name" value="ARM repeat"/>
    <property type="match status" value="1"/>
</dbReference>
<dbReference type="EMBL" id="JALBWM010000215">
    <property type="protein sequence ID" value="MCO1336855.1"/>
    <property type="molecule type" value="Genomic_DNA"/>
</dbReference>